<keyword evidence="1" id="KW-0378">Hydrolase</keyword>
<dbReference type="InterPro" id="IPR014721">
    <property type="entry name" value="Ribsml_uS5_D2-typ_fold_subgr"/>
</dbReference>
<dbReference type="RefSeq" id="WP_006237606.1">
    <property type="nucleotide sequence ID" value="NZ_JH636049.1"/>
</dbReference>
<dbReference type="HOGENOM" id="CLU_042037_1_0_11"/>
<evidence type="ECO:0000259" key="4">
    <source>
        <dbReference type="PROSITE" id="PS50106"/>
    </source>
</evidence>
<evidence type="ECO:0000256" key="2">
    <source>
        <dbReference type="SAM" id="MobiDB-lite"/>
    </source>
</evidence>
<evidence type="ECO:0000256" key="1">
    <source>
        <dbReference type="PROSITE-ProRule" id="PRU01122"/>
    </source>
</evidence>
<dbReference type="InterPro" id="IPR008269">
    <property type="entry name" value="Lon_proteolytic"/>
</dbReference>
<dbReference type="GO" id="GO:0006508">
    <property type="term" value="P:proteolysis"/>
    <property type="evidence" value="ECO:0007669"/>
    <property type="project" value="UniProtKB-KW"/>
</dbReference>
<keyword evidence="7" id="KW-1185">Reference proteome</keyword>
<evidence type="ECO:0000256" key="3">
    <source>
        <dbReference type="SAM" id="Phobius"/>
    </source>
</evidence>
<dbReference type="InterPro" id="IPR001478">
    <property type="entry name" value="PDZ"/>
</dbReference>
<keyword evidence="3" id="KW-0812">Transmembrane</keyword>
<proteinExistence type="inferred from homology"/>
<keyword evidence="3" id="KW-1133">Transmembrane helix</keyword>
<gene>
    <name evidence="6" type="ORF">SacxiDRAFT_1229</name>
</gene>
<dbReference type="GO" id="GO:0004176">
    <property type="term" value="F:ATP-dependent peptidase activity"/>
    <property type="evidence" value="ECO:0007669"/>
    <property type="project" value="UniProtKB-UniRule"/>
</dbReference>
<dbReference type="InterPro" id="IPR020568">
    <property type="entry name" value="Ribosomal_Su5_D2-typ_SF"/>
</dbReference>
<accession>I0V031</accession>
<dbReference type="Proteomes" id="UP000004691">
    <property type="component" value="Unassembled WGS sequence"/>
</dbReference>
<protein>
    <recommendedName>
        <fullName evidence="1">endopeptidase La</fullName>
        <ecNumber evidence="1">3.4.21.53</ecNumber>
    </recommendedName>
</protein>
<dbReference type="GO" id="GO:0004252">
    <property type="term" value="F:serine-type endopeptidase activity"/>
    <property type="evidence" value="ECO:0007669"/>
    <property type="project" value="UniProtKB-UniRule"/>
</dbReference>
<evidence type="ECO:0000313" key="6">
    <source>
        <dbReference type="EMBL" id="EID53484.1"/>
    </source>
</evidence>
<dbReference type="PROSITE" id="PS51786">
    <property type="entry name" value="LON_PROTEOLYTIC"/>
    <property type="match status" value="1"/>
</dbReference>
<dbReference type="InterPro" id="IPR036034">
    <property type="entry name" value="PDZ_sf"/>
</dbReference>
<organism evidence="6 7">
    <name type="scientific">Saccharomonospora xinjiangensis XJ-54</name>
    <dbReference type="NCBI Taxonomy" id="882086"/>
    <lineage>
        <taxon>Bacteria</taxon>
        <taxon>Bacillati</taxon>
        <taxon>Actinomycetota</taxon>
        <taxon>Actinomycetes</taxon>
        <taxon>Pseudonocardiales</taxon>
        <taxon>Pseudonocardiaceae</taxon>
        <taxon>Saccharomonospora</taxon>
    </lineage>
</organism>
<dbReference type="AlphaFoldDB" id="I0V031"/>
<reference evidence="6 7" key="1">
    <citation type="submission" date="2012-01" db="EMBL/GenBank/DDBJ databases">
        <title>Improved High-Quality Draft sequence of Saccharomonospora xinjiangensis XJ-54.</title>
        <authorList>
            <consortium name="US DOE Joint Genome Institute"/>
            <person name="Lucas S."/>
            <person name="Han J."/>
            <person name="Lapidus A."/>
            <person name="Cheng J.-F."/>
            <person name="Goodwin L."/>
            <person name="Pitluck S."/>
            <person name="Peters L."/>
            <person name="Mikhailova N."/>
            <person name="Teshima H."/>
            <person name="Detter J.C."/>
            <person name="Han C."/>
            <person name="Tapia R."/>
            <person name="Land M."/>
            <person name="Hauser L."/>
            <person name="Kyrpides N."/>
            <person name="Ivanova N."/>
            <person name="Pagani I."/>
            <person name="Brambilla E.-M."/>
            <person name="Klenk H.-P."/>
            <person name="Woyke T."/>
        </authorList>
    </citation>
    <scope>NUCLEOTIDE SEQUENCE [LARGE SCALE GENOMIC DNA]</scope>
    <source>
        <strain evidence="6 7">XJ-54</strain>
    </source>
</reference>
<keyword evidence="1" id="KW-0645">Protease</keyword>
<name>I0V031_9PSEU</name>
<dbReference type="STRING" id="882086.SacxiDRAFT_1229"/>
<dbReference type="Pfam" id="PF05362">
    <property type="entry name" value="Lon_C"/>
    <property type="match status" value="1"/>
</dbReference>
<dbReference type="PANTHER" id="PTHR10046">
    <property type="entry name" value="ATP DEPENDENT LON PROTEASE FAMILY MEMBER"/>
    <property type="match status" value="1"/>
</dbReference>
<feature type="region of interest" description="Disordered" evidence="2">
    <location>
        <begin position="1"/>
        <end position="28"/>
    </location>
</feature>
<dbReference type="MEROPS" id="S16.012"/>
<comment type="catalytic activity">
    <reaction evidence="1">
        <text>Hydrolysis of proteins in presence of ATP.</text>
        <dbReference type="EC" id="3.4.21.53"/>
    </reaction>
</comment>
<dbReference type="SMART" id="SM00228">
    <property type="entry name" value="PDZ"/>
    <property type="match status" value="1"/>
</dbReference>
<feature type="active site" evidence="1">
    <location>
        <position position="276"/>
    </location>
</feature>
<feature type="domain" description="Lon proteolytic" evidence="5">
    <location>
        <begin position="270"/>
        <end position="369"/>
    </location>
</feature>
<dbReference type="Gene3D" id="2.30.42.10">
    <property type="match status" value="1"/>
</dbReference>
<dbReference type="EMBL" id="JH636049">
    <property type="protein sequence ID" value="EID53484.1"/>
    <property type="molecule type" value="Genomic_DNA"/>
</dbReference>
<dbReference type="SUPFAM" id="SSF54211">
    <property type="entry name" value="Ribosomal protein S5 domain 2-like"/>
    <property type="match status" value="1"/>
</dbReference>
<dbReference type="GO" id="GO:0030163">
    <property type="term" value="P:protein catabolic process"/>
    <property type="evidence" value="ECO:0007669"/>
    <property type="project" value="InterPro"/>
</dbReference>
<dbReference type="eggNOG" id="COG3480">
    <property type="taxonomic scope" value="Bacteria"/>
</dbReference>
<comment type="similarity">
    <text evidence="1">Belongs to the peptidase S16 family.</text>
</comment>
<dbReference type="InterPro" id="IPR027065">
    <property type="entry name" value="Lon_Prtase"/>
</dbReference>
<evidence type="ECO:0000313" key="7">
    <source>
        <dbReference type="Proteomes" id="UP000004691"/>
    </source>
</evidence>
<dbReference type="EC" id="3.4.21.53" evidence="1"/>
<keyword evidence="3" id="KW-0472">Membrane</keyword>
<dbReference type="GO" id="GO:0005524">
    <property type="term" value="F:ATP binding"/>
    <property type="evidence" value="ECO:0007669"/>
    <property type="project" value="InterPro"/>
</dbReference>
<dbReference type="SUPFAM" id="SSF50156">
    <property type="entry name" value="PDZ domain-like"/>
    <property type="match status" value="1"/>
</dbReference>
<dbReference type="Pfam" id="PF13180">
    <property type="entry name" value="PDZ_2"/>
    <property type="match status" value="1"/>
</dbReference>
<dbReference type="PROSITE" id="PS50106">
    <property type="entry name" value="PDZ"/>
    <property type="match status" value="1"/>
</dbReference>
<feature type="compositionally biased region" description="Basic and acidic residues" evidence="2">
    <location>
        <begin position="1"/>
        <end position="10"/>
    </location>
</feature>
<feature type="transmembrane region" description="Helical" evidence="3">
    <location>
        <begin position="44"/>
        <end position="63"/>
    </location>
</feature>
<feature type="domain" description="PDZ" evidence="4">
    <location>
        <begin position="150"/>
        <end position="212"/>
    </location>
</feature>
<keyword evidence="1" id="KW-0720">Serine protease</keyword>
<evidence type="ECO:0000259" key="5">
    <source>
        <dbReference type="PROSITE" id="PS51786"/>
    </source>
</evidence>
<feature type="active site" evidence="1">
    <location>
        <position position="321"/>
    </location>
</feature>
<dbReference type="Gene3D" id="3.30.230.10">
    <property type="match status" value="1"/>
</dbReference>
<sequence length="380" mass="39952">MSDSPDKAAPTEDSAGRPVGTLSDHDGAKPYLVRDRRRLSRRGWTMVVSGLLMLTFAVLGAFVRVPYVALGPGPTFDTLGAVDGTEVIKVEGERTYPTGGELRMTTVSLNDNITMFGALGMWLSGRYALAPREEYFRPGQSEEEVRKENLRQFQDSQSNAEVAALRELGHPVVPVVDQVVGDSPAADVLEPGDRIVKVDGKEVADSEAVREVLGGTRPGQTVSVTFMRGEEPERTESVTLARHPNGSYGFLGIQPADSAEVPFTVDIALEDVGGPSAGLMFALAIVDELTPGQLTGGEHVAGTGTIDSKGNVGEIGGITFKLVAAHEAGATAFLVPEGNCDEAVAGAPEGLRLVKVATLDDAVDALELLSQGRPAPSCGT</sequence>